<evidence type="ECO:0000256" key="9">
    <source>
        <dbReference type="ARBA" id="ARBA00022927"/>
    </source>
</evidence>
<evidence type="ECO:0000256" key="13">
    <source>
        <dbReference type="SAM" id="Phobius"/>
    </source>
</evidence>
<accession>A0A231UW97</accession>
<dbReference type="GO" id="GO:0015031">
    <property type="term" value="P:protein transport"/>
    <property type="evidence" value="ECO:0007669"/>
    <property type="project" value="UniProtKB-KW"/>
</dbReference>
<evidence type="ECO:0000256" key="8">
    <source>
        <dbReference type="ARBA" id="ARBA00022692"/>
    </source>
</evidence>
<keyword evidence="6" id="KW-0813">Transport</keyword>
<proteinExistence type="inferred from homology"/>
<name>A0A231UW97_9HYPH</name>
<feature type="transmembrane region" description="Helical" evidence="13">
    <location>
        <begin position="20"/>
        <end position="38"/>
    </location>
</feature>
<dbReference type="AlphaFoldDB" id="A0A231UW97"/>
<keyword evidence="7" id="KW-1003">Cell membrane</keyword>
<evidence type="ECO:0000313" key="14">
    <source>
        <dbReference type="EMBL" id="OXT00218.1"/>
    </source>
</evidence>
<gene>
    <name evidence="14" type="ORF">B7H23_08560</name>
</gene>
<evidence type="ECO:0000256" key="2">
    <source>
        <dbReference type="ARBA" id="ARBA00004162"/>
    </source>
</evidence>
<dbReference type="Pfam" id="PF02699">
    <property type="entry name" value="YajC"/>
    <property type="match status" value="1"/>
</dbReference>
<organism evidence="14 15">
    <name type="scientific">Notoacmeibacter marinus</name>
    <dbReference type="NCBI Taxonomy" id="1876515"/>
    <lineage>
        <taxon>Bacteria</taxon>
        <taxon>Pseudomonadati</taxon>
        <taxon>Pseudomonadota</taxon>
        <taxon>Alphaproteobacteria</taxon>
        <taxon>Hyphomicrobiales</taxon>
        <taxon>Notoacmeibacteraceae</taxon>
        <taxon>Notoacmeibacter</taxon>
    </lineage>
</organism>
<keyword evidence="8 13" id="KW-0812">Transmembrane</keyword>
<evidence type="ECO:0000313" key="15">
    <source>
        <dbReference type="Proteomes" id="UP000215405"/>
    </source>
</evidence>
<comment type="similarity">
    <text evidence="3">Belongs to the YajC family.</text>
</comment>
<evidence type="ECO:0000256" key="3">
    <source>
        <dbReference type="ARBA" id="ARBA00006742"/>
    </source>
</evidence>
<dbReference type="PANTHER" id="PTHR33909:SF1">
    <property type="entry name" value="SEC TRANSLOCON ACCESSORY COMPLEX SUBUNIT YAJC"/>
    <property type="match status" value="1"/>
</dbReference>
<dbReference type="OrthoDB" id="9811406at2"/>
<evidence type="ECO:0000256" key="7">
    <source>
        <dbReference type="ARBA" id="ARBA00022475"/>
    </source>
</evidence>
<dbReference type="PANTHER" id="PTHR33909">
    <property type="entry name" value="SEC TRANSLOCON ACCESSORY COMPLEX SUBUNIT YAJC"/>
    <property type="match status" value="1"/>
</dbReference>
<evidence type="ECO:0000256" key="6">
    <source>
        <dbReference type="ARBA" id="ARBA00022448"/>
    </source>
</evidence>
<evidence type="ECO:0000256" key="1">
    <source>
        <dbReference type="ARBA" id="ARBA00002061"/>
    </source>
</evidence>
<sequence length="111" mass="12022">MFVTPAFAQGTGAAGTGDAFLQFLPFILIFVVMYFLIIRPQRTAAKRRDEMLSAVRRGDTVVTGGGIIGKVIKADETELEVEIAADTRVKVLRSSVLDVRVKGEPVPANTK</sequence>
<comment type="subunit">
    <text evidence="4">Part of the SecDF-YidC-YajC translocase complex. The SecDF-YidC-YajC translocase forms a supercomplex with SecYEG, called the holo-translocon (HTL).</text>
</comment>
<keyword evidence="11" id="KW-0811">Translocation</keyword>
<comment type="caution">
    <text evidence="14">The sequence shown here is derived from an EMBL/GenBank/DDBJ whole genome shotgun (WGS) entry which is preliminary data.</text>
</comment>
<dbReference type="PRINTS" id="PR01853">
    <property type="entry name" value="YAJCTRNLCASE"/>
</dbReference>
<evidence type="ECO:0000256" key="11">
    <source>
        <dbReference type="ARBA" id="ARBA00023010"/>
    </source>
</evidence>
<comment type="function">
    <text evidence="1">The SecYEG-SecDF-YajC-YidC holo-translocon (HTL) protein secretase/insertase is a supercomplex required for protein secretion, insertion of proteins into membranes, and assembly of membrane protein complexes. While the SecYEG complex is essential for assembly of a number of proteins and complexes, the SecDF-YajC-YidC subcomplex facilitates these functions.</text>
</comment>
<dbReference type="SMART" id="SM01323">
    <property type="entry name" value="YajC"/>
    <property type="match status" value="1"/>
</dbReference>
<protein>
    <recommendedName>
        <fullName evidence="5">Sec translocon accessory complex subunit YajC</fullName>
    </recommendedName>
</protein>
<keyword evidence="10 13" id="KW-1133">Transmembrane helix</keyword>
<evidence type="ECO:0000256" key="4">
    <source>
        <dbReference type="ARBA" id="ARBA00011718"/>
    </source>
</evidence>
<dbReference type="RefSeq" id="WP_094077043.1">
    <property type="nucleotide sequence ID" value="NZ_NBYO01000002.1"/>
</dbReference>
<evidence type="ECO:0000256" key="10">
    <source>
        <dbReference type="ARBA" id="ARBA00022989"/>
    </source>
</evidence>
<keyword evidence="15" id="KW-1185">Reference proteome</keyword>
<dbReference type="Proteomes" id="UP000215405">
    <property type="component" value="Unassembled WGS sequence"/>
</dbReference>
<keyword evidence="12 13" id="KW-0472">Membrane</keyword>
<dbReference type="NCBIfam" id="TIGR00739">
    <property type="entry name" value="yajC"/>
    <property type="match status" value="1"/>
</dbReference>
<evidence type="ECO:0000256" key="12">
    <source>
        <dbReference type="ARBA" id="ARBA00023136"/>
    </source>
</evidence>
<dbReference type="GO" id="GO:0005886">
    <property type="term" value="C:plasma membrane"/>
    <property type="evidence" value="ECO:0007669"/>
    <property type="project" value="UniProtKB-SubCell"/>
</dbReference>
<dbReference type="EMBL" id="NBYO01000002">
    <property type="protein sequence ID" value="OXT00218.1"/>
    <property type="molecule type" value="Genomic_DNA"/>
</dbReference>
<comment type="subcellular location">
    <subcellularLocation>
        <location evidence="2">Cell membrane</location>
        <topology evidence="2">Single-pass membrane protein</topology>
    </subcellularLocation>
</comment>
<reference evidence="15" key="1">
    <citation type="journal article" date="2017" name="Int. J. Syst. Evol. Microbiol.">
        <title>Notoacmeibacter marinus gen. nov., sp. nov., isolated from the gut of a limpet and proposal of Notoacmeibacteraceae fam. nov. in the order Rhizobiales of the class Alphaproteobacteria.</title>
        <authorList>
            <person name="Huang Z."/>
            <person name="Guo F."/>
            <person name="Lai Q."/>
        </authorList>
    </citation>
    <scope>NUCLEOTIDE SEQUENCE [LARGE SCALE GENOMIC DNA]</scope>
    <source>
        <strain evidence="15">XMTR2A4</strain>
    </source>
</reference>
<evidence type="ECO:0000256" key="5">
    <source>
        <dbReference type="ARBA" id="ARBA00014962"/>
    </source>
</evidence>
<dbReference type="InterPro" id="IPR003849">
    <property type="entry name" value="Preprotein_translocase_YajC"/>
</dbReference>
<keyword evidence="9" id="KW-0653">Protein transport</keyword>